<evidence type="ECO:0000313" key="7">
    <source>
        <dbReference type="EMBL" id="CEM02195.1"/>
    </source>
</evidence>
<feature type="domain" description="RING-type" evidence="6">
    <location>
        <begin position="269"/>
        <end position="309"/>
    </location>
</feature>
<reference evidence="7 8" key="1">
    <citation type="submission" date="2014-11" db="EMBL/GenBank/DDBJ databases">
        <authorList>
            <person name="Zhu J."/>
            <person name="Qi W."/>
            <person name="Song R."/>
        </authorList>
    </citation>
    <scope>NUCLEOTIDE SEQUENCE [LARGE SCALE GENOMIC DNA]</scope>
</reference>
<keyword evidence="5" id="KW-1133">Transmembrane helix</keyword>
<accession>A0A0G4EVA4</accession>
<gene>
    <name evidence="7" type="ORF">Vbra_13504</name>
</gene>
<dbReference type="Gene3D" id="3.30.40.10">
    <property type="entry name" value="Zinc/RING finger domain, C3HC4 (zinc finger)"/>
    <property type="match status" value="1"/>
</dbReference>
<protein>
    <recommendedName>
        <fullName evidence="6">RING-type domain-containing protein</fullName>
    </recommendedName>
</protein>
<dbReference type="Pfam" id="PF13639">
    <property type="entry name" value="zf-RING_2"/>
    <property type="match status" value="1"/>
</dbReference>
<sequence length="327" mass="36901">MASLSFASGAQHSVRALQSLPKLINYQLQAHGQALHRGVGVARRALGAFFFGTEEEAQRNRDPLMETVTQYPDESLWFIKVVMLFGAISGFVISIPCLFYLWFFWLEGASCNRPLRYWVLFNCSLQLIQVPIRLVFFSRLLHVGRQGGPNHRNHIHQCLRLLTSGRAWKCSKFLSILNYGWFILGVVWVLNSSHCAEAPGLWKLTVGVIAMSMARLLITLVCFYYSFPPRNLPTASRRRRGATQAAIDALPVSKYHASADVPLLRDPTCSICLAEWVDGDELRWLPCNHSFHKKCVDKWLKRSSACPLCLRCVEGRDGHGQTIAPIG</sequence>
<dbReference type="EMBL" id="CDMY01000320">
    <property type="protein sequence ID" value="CEM02195.1"/>
    <property type="molecule type" value="Genomic_DNA"/>
</dbReference>
<keyword evidence="3" id="KW-0862">Zinc</keyword>
<evidence type="ECO:0000259" key="6">
    <source>
        <dbReference type="PROSITE" id="PS50089"/>
    </source>
</evidence>
<keyword evidence="5" id="KW-0472">Membrane</keyword>
<evidence type="ECO:0000256" key="1">
    <source>
        <dbReference type="ARBA" id="ARBA00022723"/>
    </source>
</evidence>
<evidence type="ECO:0000256" key="2">
    <source>
        <dbReference type="ARBA" id="ARBA00022771"/>
    </source>
</evidence>
<dbReference type="VEuPathDB" id="CryptoDB:Vbra_13504"/>
<dbReference type="AlphaFoldDB" id="A0A0G4EVA4"/>
<dbReference type="PhylomeDB" id="A0A0G4EVA4"/>
<dbReference type="PROSITE" id="PS50089">
    <property type="entry name" value="ZF_RING_2"/>
    <property type="match status" value="1"/>
</dbReference>
<dbReference type="InterPro" id="IPR001841">
    <property type="entry name" value="Znf_RING"/>
</dbReference>
<feature type="transmembrane region" description="Helical" evidence="5">
    <location>
        <begin position="173"/>
        <end position="190"/>
    </location>
</feature>
<dbReference type="GO" id="GO:0061630">
    <property type="term" value="F:ubiquitin protein ligase activity"/>
    <property type="evidence" value="ECO:0007669"/>
    <property type="project" value="TreeGrafter"/>
</dbReference>
<dbReference type="SMART" id="SM00184">
    <property type="entry name" value="RING"/>
    <property type="match status" value="1"/>
</dbReference>
<name>A0A0G4EVA4_VITBC</name>
<keyword evidence="8" id="KW-1185">Reference proteome</keyword>
<feature type="transmembrane region" description="Helical" evidence="5">
    <location>
        <begin position="202"/>
        <end position="227"/>
    </location>
</feature>
<dbReference type="InterPro" id="IPR051834">
    <property type="entry name" value="RING_finger_E3_ligase"/>
</dbReference>
<keyword evidence="5" id="KW-0812">Transmembrane</keyword>
<dbReference type="PANTHER" id="PTHR45931:SF3">
    <property type="entry name" value="RING ZINC FINGER-CONTAINING PROTEIN"/>
    <property type="match status" value="1"/>
</dbReference>
<organism evidence="7 8">
    <name type="scientific">Vitrella brassicaformis (strain CCMP3155)</name>
    <dbReference type="NCBI Taxonomy" id="1169540"/>
    <lineage>
        <taxon>Eukaryota</taxon>
        <taxon>Sar</taxon>
        <taxon>Alveolata</taxon>
        <taxon>Colpodellida</taxon>
        <taxon>Vitrellaceae</taxon>
        <taxon>Vitrella</taxon>
    </lineage>
</organism>
<keyword evidence="1" id="KW-0479">Metal-binding</keyword>
<dbReference type="GO" id="GO:0005634">
    <property type="term" value="C:nucleus"/>
    <property type="evidence" value="ECO:0007669"/>
    <property type="project" value="TreeGrafter"/>
</dbReference>
<proteinExistence type="predicted"/>
<dbReference type="GO" id="GO:0008270">
    <property type="term" value="F:zinc ion binding"/>
    <property type="evidence" value="ECO:0007669"/>
    <property type="project" value="UniProtKB-KW"/>
</dbReference>
<evidence type="ECO:0000313" key="8">
    <source>
        <dbReference type="Proteomes" id="UP000041254"/>
    </source>
</evidence>
<dbReference type="PANTHER" id="PTHR45931">
    <property type="entry name" value="SI:CH211-59O9.10"/>
    <property type="match status" value="1"/>
</dbReference>
<feature type="transmembrane region" description="Helical" evidence="5">
    <location>
        <begin position="81"/>
        <end position="105"/>
    </location>
</feature>
<dbReference type="InterPro" id="IPR013083">
    <property type="entry name" value="Znf_RING/FYVE/PHD"/>
</dbReference>
<dbReference type="STRING" id="1169540.A0A0G4EVA4"/>
<dbReference type="Proteomes" id="UP000041254">
    <property type="component" value="Unassembled WGS sequence"/>
</dbReference>
<dbReference type="OMA" id="KYHASAD"/>
<evidence type="ECO:0000256" key="5">
    <source>
        <dbReference type="SAM" id="Phobius"/>
    </source>
</evidence>
<dbReference type="SUPFAM" id="SSF57850">
    <property type="entry name" value="RING/U-box"/>
    <property type="match status" value="1"/>
</dbReference>
<dbReference type="GO" id="GO:0006511">
    <property type="term" value="P:ubiquitin-dependent protein catabolic process"/>
    <property type="evidence" value="ECO:0007669"/>
    <property type="project" value="TreeGrafter"/>
</dbReference>
<keyword evidence="2 4" id="KW-0863">Zinc-finger</keyword>
<evidence type="ECO:0000256" key="3">
    <source>
        <dbReference type="ARBA" id="ARBA00022833"/>
    </source>
</evidence>
<dbReference type="OrthoDB" id="1302410at2759"/>
<evidence type="ECO:0000256" key="4">
    <source>
        <dbReference type="PROSITE-ProRule" id="PRU00175"/>
    </source>
</evidence>
<dbReference type="InParanoid" id="A0A0G4EVA4"/>